<dbReference type="Gene3D" id="1.20.1070.10">
    <property type="entry name" value="Rhodopsin 7-helix transmembrane proteins"/>
    <property type="match status" value="1"/>
</dbReference>
<feature type="transmembrane region" description="Helical" evidence="9">
    <location>
        <begin position="146"/>
        <end position="168"/>
    </location>
</feature>
<dbReference type="SUPFAM" id="SSF81321">
    <property type="entry name" value="Family A G protein-coupled receptor-like"/>
    <property type="match status" value="1"/>
</dbReference>
<keyword evidence="8" id="KW-0807">Transducer</keyword>
<protein>
    <recommendedName>
        <fullName evidence="10">G-protein coupled receptors family 1 profile domain-containing protein</fullName>
    </recommendedName>
</protein>
<keyword evidence="2" id="KW-1003">Cell membrane</keyword>
<evidence type="ECO:0000256" key="6">
    <source>
        <dbReference type="ARBA" id="ARBA00023136"/>
    </source>
</evidence>
<keyword evidence="7" id="KW-0675">Receptor</keyword>
<comment type="subcellular location">
    <subcellularLocation>
        <location evidence="1">Cell membrane</location>
        <topology evidence="1">Multi-pass membrane protein</topology>
    </subcellularLocation>
</comment>
<evidence type="ECO:0000313" key="11">
    <source>
        <dbReference type="EMBL" id="CAF4062911.1"/>
    </source>
</evidence>
<dbReference type="PANTHER" id="PTHR24248:SF66">
    <property type="entry name" value="OCTOPAMINE RECEPTOR BETA-3R"/>
    <property type="match status" value="1"/>
</dbReference>
<evidence type="ECO:0000256" key="2">
    <source>
        <dbReference type="ARBA" id="ARBA00022475"/>
    </source>
</evidence>
<evidence type="ECO:0000313" key="13">
    <source>
        <dbReference type="EMBL" id="CAF5186971.1"/>
    </source>
</evidence>
<evidence type="ECO:0000256" key="7">
    <source>
        <dbReference type="ARBA" id="ARBA00023170"/>
    </source>
</evidence>
<evidence type="ECO:0000256" key="4">
    <source>
        <dbReference type="ARBA" id="ARBA00022989"/>
    </source>
</evidence>
<dbReference type="Proteomes" id="UP000676336">
    <property type="component" value="Unassembled WGS sequence"/>
</dbReference>
<dbReference type="PRINTS" id="PR00237">
    <property type="entry name" value="GPCRRHODOPSN"/>
</dbReference>
<gene>
    <name evidence="12" type="ORF">BYL167_LOCUS18859</name>
    <name evidence="11" type="ORF">GIL414_LOCUS15063</name>
    <name evidence="13" type="ORF">SMN809_LOCUS70835</name>
</gene>
<keyword evidence="4 9" id="KW-1133">Transmembrane helix</keyword>
<evidence type="ECO:0000259" key="10">
    <source>
        <dbReference type="PROSITE" id="PS50262"/>
    </source>
</evidence>
<feature type="transmembrane region" description="Helical" evidence="9">
    <location>
        <begin position="110"/>
        <end position="134"/>
    </location>
</feature>
<dbReference type="GO" id="GO:0005886">
    <property type="term" value="C:plasma membrane"/>
    <property type="evidence" value="ECO:0007669"/>
    <property type="project" value="UniProtKB-SubCell"/>
</dbReference>
<dbReference type="GO" id="GO:0004930">
    <property type="term" value="F:G protein-coupled receptor activity"/>
    <property type="evidence" value="ECO:0007669"/>
    <property type="project" value="UniProtKB-KW"/>
</dbReference>
<dbReference type="InterPro" id="IPR017452">
    <property type="entry name" value="GPCR_Rhodpsn_7TM"/>
</dbReference>
<dbReference type="EMBL" id="CAJOBJ010006535">
    <property type="protein sequence ID" value="CAF4062911.1"/>
    <property type="molecule type" value="Genomic_DNA"/>
</dbReference>
<accession>A0A8S2PNU4</accession>
<dbReference type="Pfam" id="PF00001">
    <property type="entry name" value="7tm_1"/>
    <property type="match status" value="1"/>
</dbReference>
<name>A0A8S2PNU4_9BILA</name>
<evidence type="ECO:0000256" key="3">
    <source>
        <dbReference type="ARBA" id="ARBA00022692"/>
    </source>
</evidence>
<evidence type="ECO:0000256" key="1">
    <source>
        <dbReference type="ARBA" id="ARBA00004651"/>
    </source>
</evidence>
<dbReference type="Proteomes" id="UP000681967">
    <property type="component" value="Unassembled WGS sequence"/>
</dbReference>
<sequence>MVICFPSFDINISRLFTFVCLLSVVCIVQFQLVPAVDAAPGTSKRIDSSLNKTVTWRKTNFPTKVTAKAISAKTTTIIATTMTTSTNKADVCVAEKIDKTVYFFSVGYRAISGALVVPITICAICGNILVIYVIKHYRELRVTGNVFLASLAVADVGVSSLAMTFYGLQLLYGRWLFGPVSLLV</sequence>
<keyword evidence="6 9" id="KW-0472">Membrane</keyword>
<reference evidence="11" key="1">
    <citation type="submission" date="2021-02" db="EMBL/GenBank/DDBJ databases">
        <authorList>
            <person name="Nowell W R."/>
        </authorList>
    </citation>
    <scope>NUCLEOTIDE SEQUENCE</scope>
</reference>
<dbReference type="Proteomes" id="UP000681720">
    <property type="component" value="Unassembled WGS sequence"/>
</dbReference>
<evidence type="ECO:0000313" key="12">
    <source>
        <dbReference type="EMBL" id="CAF4095891.1"/>
    </source>
</evidence>
<dbReference type="PANTHER" id="PTHR24248">
    <property type="entry name" value="ADRENERGIC RECEPTOR-RELATED G-PROTEIN COUPLED RECEPTOR"/>
    <property type="match status" value="1"/>
</dbReference>
<comment type="caution">
    <text evidence="11">The sequence shown here is derived from an EMBL/GenBank/DDBJ whole genome shotgun (WGS) entry which is preliminary data.</text>
</comment>
<keyword evidence="5" id="KW-0297">G-protein coupled receptor</keyword>
<dbReference type="PROSITE" id="PS50262">
    <property type="entry name" value="G_PROTEIN_RECEP_F1_2"/>
    <property type="match status" value="1"/>
</dbReference>
<proteinExistence type="predicted"/>
<dbReference type="GO" id="GO:0071880">
    <property type="term" value="P:adenylate cyclase-activating adrenergic receptor signaling pathway"/>
    <property type="evidence" value="ECO:0007669"/>
    <property type="project" value="TreeGrafter"/>
</dbReference>
<evidence type="ECO:0000256" key="5">
    <source>
        <dbReference type="ARBA" id="ARBA00023040"/>
    </source>
</evidence>
<evidence type="ECO:0000256" key="9">
    <source>
        <dbReference type="SAM" id="Phobius"/>
    </source>
</evidence>
<feature type="domain" description="G-protein coupled receptors family 1 profile" evidence="10">
    <location>
        <begin position="126"/>
        <end position="184"/>
    </location>
</feature>
<evidence type="ECO:0000313" key="14">
    <source>
        <dbReference type="Proteomes" id="UP000681720"/>
    </source>
</evidence>
<organism evidence="11 14">
    <name type="scientific">Rotaria magnacalcarata</name>
    <dbReference type="NCBI Taxonomy" id="392030"/>
    <lineage>
        <taxon>Eukaryota</taxon>
        <taxon>Metazoa</taxon>
        <taxon>Spiralia</taxon>
        <taxon>Gnathifera</taxon>
        <taxon>Rotifera</taxon>
        <taxon>Eurotatoria</taxon>
        <taxon>Bdelloidea</taxon>
        <taxon>Philodinida</taxon>
        <taxon>Philodinidae</taxon>
        <taxon>Rotaria</taxon>
    </lineage>
</organism>
<dbReference type="EMBL" id="CAJOBI010322327">
    <property type="protein sequence ID" value="CAF5186971.1"/>
    <property type="molecule type" value="Genomic_DNA"/>
</dbReference>
<dbReference type="EMBL" id="CAJOBH010007847">
    <property type="protein sequence ID" value="CAF4095891.1"/>
    <property type="molecule type" value="Genomic_DNA"/>
</dbReference>
<dbReference type="InterPro" id="IPR000276">
    <property type="entry name" value="GPCR_Rhodpsn"/>
</dbReference>
<dbReference type="GO" id="GO:0043410">
    <property type="term" value="P:positive regulation of MAPK cascade"/>
    <property type="evidence" value="ECO:0007669"/>
    <property type="project" value="TreeGrafter"/>
</dbReference>
<evidence type="ECO:0000256" key="8">
    <source>
        <dbReference type="ARBA" id="ARBA00023224"/>
    </source>
</evidence>
<keyword evidence="3 9" id="KW-0812">Transmembrane</keyword>
<dbReference type="AlphaFoldDB" id="A0A8S2PNU4"/>